<dbReference type="InterPro" id="IPR045324">
    <property type="entry name" value="Small_multidrug_res"/>
</dbReference>
<gene>
    <name evidence="8" type="primary">sugE_9</name>
    <name evidence="8" type="ORF">SDC9_85200</name>
</gene>
<organism evidence="8">
    <name type="scientific">bioreactor metagenome</name>
    <dbReference type="NCBI Taxonomy" id="1076179"/>
    <lineage>
        <taxon>unclassified sequences</taxon>
        <taxon>metagenomes</taxon>
        <taxon>ecological metagenomes</taxon>
    </lineage>
</organism>
<evidence type="ECO:0000256" key="5">
    <source>
        <dbReference type="ARBA" id="ARBA00022989"/>
    </source>
</evidence>
<keyword evidence="2" id="KW-0813">Transport</keyword>
<evidence type="ECO:0000256" key="6">
    <source>
        <dbReference type="ARBA" id="ARBA00023136"/>
    </source>
</evidence>
<keyword evidence="4 7" id="KW-0812">Transmembrane</keyword>
<feature type="transmembrane region" description="Helical" evidence="7">
    <location>
        <begin position="27"/>
        <end position="47"/>
    </location>
</feature>
<keyword evidence="3" id="KW-1003">Cell membrane</keyword>
<reference evidence="8" key="1">
    <citation type="submission" date="2019-08" db="EMBL/GenBank/DDBJ databases">
        <authorList>
            <person name="Kucharzyk K."/>
            <person name="Murdoch R.W."/>
            <person name="Higgins S."/>
            <person name="Loffler F."/>
        </authorList>
    </citation>
    <scope>NUCLEOTIDE SEQUENCE</scope>
</reference>
<evidence type="ECO:0000256" key="3">
    <source>
        <dbReference type="ARBA" id="ARBA00022475"/>
    </source>
</evidence>
<dbReference type="PANTHER" id="PTHR30561:SF0">
    <property type="entry name" value="GUANIDINIUM EXPORTER"/>
    <property type="match status" value="1"/>
</dbReference>
<accession>A0A644ZFA4</accession>
<keyword evidence="6 7" id="KW-0472">Membrane</keyword>
<evidence type="ECO:0000256" key="4">
    <source>
        <dbReference type="ARBA" id="ARBA00022692"/>
    </source>
</evidence>
<dbReference type="AlphaFoldDB" id="A0A644ZFA4"/>
<dbReference type="GO" id="GO:0022857">
    <property type="term" value="F:transmembrane transporter activity"/>
    <property type="evidence" value="ECO:0007669"/>
    <property type="project" value="InterPro"/>
</dbReference>
<dbReference type="Gene3D" id="1.10.3730.20">
    <property type="match status" value="1"/>
</dbReference>
<feature type="transmembrane region" description="Helical" evidence="7">
    <location>
        <begin position="59"/>
        <end position="79"/>
    </location>
</feature>
<dbReference type="PANTHER" id="PTHR30561">
    <property type="entry name" value="SMR FAMILY PROTON-DEPENDENT DRUG EFFLUX TRANSPORTER SUGE"/>
    <property type="match status" value="1"/>
</dbReference>
<sequence>MPWIILLASAAFEAVWATALGRSDGLSRPLPTLVFLVALTASMLGLARATRHIPIGTAYAVWVGVGAALTVGWAMVTGAEAVSPARLVFLGGIVAAVVGLKLVPGTPSGTTPGD</sequence>
<evidence type="ECO:0000256" key="1">
    <source>
        <dbReference type="ARBA" id="ARBA00004651"/>
    </source>
</evidence>
<name>A0A644ZFA4_9ZZZZ</name>
<evidence type="ECO:0000256" key="2">
    <source>
        <dbReference type="ARBA" id="ARBA00022448"/>
    </source>
</evidence>
<dbReference type="InterPro" id="IPR000390">
    <property type="entry name" value="Small_drug/metabolite_transptr"/>
</dbReference>
<evidence type="ECO:0000313" key="8">
    <source>
        <dbReference type="EMBL" id="MPM38571.1"/>
    </source>
</evidence>
<feature type="transmembrane region" description="Helical" evidence="7">
    <location>
        <begin position="85"/>
        <end position="103"/>
    </location>
</feature>
<comment type="caution">
    <text evidence="8">The sequence shown here is derived from an EMBL/GenBank/DDBJ whole genome shotgun (WGS) entry which is preliminary data.</text>
</comment>
<evidence type="ECO:0000256" key="7">
    <source>
        <dbReference type="SAM" id="Phobius"/>
    </source>
</evidence>
<dbReference type="SUPFAM" id="SSF103481">
    <property type="entry name" value="Multidrug resistance efflux transporter EmrE"/>
    <property type="match status" value="1"/>
</dbReference>
<dbReference type="EMBL" id="VSSQ01008329">
    <property type="protein sequence ID" value="MPM38571.1"/>
    <property type="molecule type" value="Genomic_DNA"/>
</dbReference>
<protein>
    <submittedName>
        <fullName evidence="8">Quaternary ammonium compound-resistance protein SugE</fullName>
    </submittedName>
</protein>
<dbReference type="InterPro" id="IPR037185">
    <property type="entry name" value="EmrE-like"/>
</dbReference>
<comment type="subcellular location">
    <subcellularLocation>
        <location evidence="1">Cell membrane</location>
        <topology evidence="1">Multi-pass membrane protein</topology>
    </subcellularLocation>
</comment>
<proteinExistence type="predicted"/>
<dbReference type="Pfam" id="PF00893">
    <property type="entry name" value="Multi_Drug_Res"/>
    <property type="match status" value="1"/>
</dbReference>
<dbReference type="GO" id="GO:0005886">
    <property type="term" value="C:plasma membrane"/>
    <property type="evidence" value="ECO:0007669"/>
    <property type="project" value="UniProtKB-SubCell"/>
</dbReference>
<keyword evidence="5 7" id="KW-1133">Transmembrane helix</keyword>